<dbReference type="EMBL" id="VSSQ01102939">
    <property type="protein sequence ID" value="MPN44087.1"/>
    <property type="molecule type" value="Genomic_DNA"/>
</dbReference>
<accession>A0A645HYJ4</accession>
<reference evidence="1" key="1">
    <citation type="submission" date="2019-08" db="EMBL/GenBank/DDBJ databases">
        <authorList>
            <person name="Kucharzyk K."/>
            <person name="Murdoch R.W."/>
            <person name="Higgins S."/>
            <person name="Loffler F."/>
        </authorList>
    </citation>
    <scope>NUCLEOTIDE SEQUENCE</scope>
</reference>
<gene>
    <name evidence="1" type="ORF">SDC9_191648</name>
</gene>
<name>A0A645HYJ4_9ZZZZ</name>
<organism evidence="1">
    <name type="scientific">bioreactor metagenome</name>
    <dbReference type="NCBI Taxonomy" id="1076179"/>
    <lineage>
        <taxon>unclassified sequences</taxon>
        <taxon>metagenomes</taxon>
        <taxon>ecological metagenomes</taxon>
    </lineage>
</organism>
<comment type="caution">
    <text evidence="1">The sequence shown here is derived from an EMBL/GenBank/DDBJ whole genome shotgun (WGS) entry which is preliminary data.</text>
</comment>
<proteinExistence type="predicted"/>
<sequence length="120" mass="12871">MLTDHCVVQGAILQGNLGHLATCLFHRLLHGDRHFAGLALAHADATIAIADDGQGSEAHDPTALDDFGDAIDGDHLLAKTVITLVSLLNSFVLRFSHFQPLLVPGLRTADRFHGQHRPGP</sequence>
<protein>
    <submittedName>
        <fullName evidence="1">Uncharacterized protein</fullName>
    </submittedName>
</protein>
<dbReference type="AlphaFoldDB" id="A0A645HYJ4"/>
<evidence type="ECO:0000313" key="1">
    <source>
        <dbReference type="EMBL" id="MPN44087.1"/>
    </source>
</evidence>